<proteinExistence type="predicted"/>
<dbReference type="EMBL" id="LSYV01000057">
    <property type="protein sequence ID" value="KXZ45327.1"/>
    <property type="molecule type" value="Genomic_DNA"/>
</dbReference>
<reference evidence="2" key="1">
    <citation type="journal article" date="2016" name="Nat. Commun.">
        <title>The Gonium pectorale genome demonstrates co-option of cell cycle regulation during the evolution of multicellularity.</title>
        <authorList>
            <person name="Hanschen E.R."/>
            <person name="Marriage T.N."/>
            <person name="Ferris P.J."/>
            <person name="Hamaji T."/>
            <person name="Toyoda A."/>
            <person name="Fujiyama A."/>
            <person name="Neme R."/>
            <person name="Noguchi H."/>
            <person name="Minakuchi Y."/>
            <person name="Suzuki M."/>
            <person name="Kawai-Toyooka H."/>
            <person name="Smith D.R."/>
            <person name="Sparks H."/>
            <person name="Anderson J."/>
            <person name="Bakaric R."/>
            <person name="Luria V."/>
            <person name="Karger A."/>
            <person name="Kirschner M.W."/>
            <person name="Durand P.M."/>
            <person name="Michod R.E."/>
            <person name="Nozaki H."/>
            <person name="Olson B.J."/>
        </authorList>
    </citation>
    <scope>NUCLEOTIDE SEQUENCE [LARGE SCALE GENOMIC DNA]</scope>
    <source>
        <strain evidence="2">NIES-2863</strain>
    </source>
</reference>
<name>A0A150G654_GONPE</name>
<keyword evidence="2" id="KW-1185">Reference proteome</keyword>
<dbReference type="AlphaFoldDB" id="A0A150G654"/>
<gene>
    <name evidence="1" type="ORF">GPECTOR_56g424</name>
</gene>
<sequence>MPLTEAIILKSLDVSAFTLASGIGSLAIYQGCKAMASSIKDAGQSVERGLTNMMSGLCADHMESAFDNLGVHIRKAFGRWDETKH</sequence>
<evidence type="ECO:0000313" key="2">
    <source>
        <dbReference type="Proteomes" id="UP000075714"/>
    </source>
</evidence>
<comment type="caution">
    <text evidence="1">The sequence shown here is derived from an EMBL/GenBank/DDBJ whole genome shotgun (WGS) entry which is preliminary data.</text>
</comment>
<protein>
    <submittedName>
        <fullName evidence="1">Uncharacterized protein</fullName>
    </submittedName>
</protein>
<organism evidence="1 2">
    <name type="scientific">Gonium pectorale</name>
    <name type="common">Green alga</name>
    <dbReference type="NCBI Taxonomy" id="33097"/>
    <lineage>
        <taxon>Eukaryota</taxon>
        <taxon>Viridiplantae</taxon>
        <taxon>Chlorophyta</taxon>
        <taxon>core chlorophytes</taxon>
        <taxon>Chlorophyceae</taxon>
        <taxon>CS clade</taxon>
        <taxon>Chlamydomonadales</taxon>
        <taxon>Volvocaceae</taxon>
        <taxon>Gonium</taxon>
    </lineage>
</organism>
<dbReference type="Proteomes" id="UP000075714">
    <property type="component" value="Unassembled WGS sequence"/>
</dbReference>
<evidence type="ECO:0000313" key="1">
    <source>
        <dbReference type="EMBL" id="KXZ45327.1"/>
    </source>
</evidence>
<accession>A0A150G654</accession>